<proteinExistence type="predicted"/>
<organism evidence="1 2">
    <name type="scientific">Agromyces lapidis</name>
    <dbReference type="NCBI Taxonomy" id="279574"/>
    <lineage>
        <taxon>Bacteria</taxon>
        <taxon>Bacillati</taxon>
        <taxon>Actinomycetota</taxon>
        <taxon>Actinomycetes</taxon>
        <taxon>Micrococcales</taxon>
        <taxon>Microbacteriaceae</taxon>
        <taxon>Agromyces</taxon>
    </lineage>
</organism>
<comment type="caution">
    <text evidence="1">The sequence shown here is derived from an EMBL/GenBank/DDBJ whole genome shotgun (WGS) entry which is preliminary data.</text>
</comment>
<name>A0ABV5SV87_9MICO</name>
<gene>
    <name evidence="1" type="ORF">ACFFQV_15050</name>
</gene>
<reference evidence="1 2" key="1">
    <citation type="submission" date="2024-09" db="EMBL/GenBank/DDBJ databases">
        <authorList>
            <person name="Sun Q."/>
            <person name="Mori K."/>
        </authorList>
    </citation>
    <scope>NUCLEOTIDE SEQUENCE [LARGE SCALE GENOMIC DNA]</scope>
    <source>
        <strain evidence="1 2">JCM 14321</strain>
    </source>
</reference>
<dbReference type="RefSeq" id="WP_157425380.1">
    <property type="nucleotide sequence ID" value="NZ_BAAANI010000003.1"/>
</dbReference>
<dbReference type="EMBL" id="JBHMBL010000003">
    <property type="protein sequence ID" value="MFB9643611.1"/>
    <property type="molecule type" value="Genomic_DNA"/>
</dbReference>
<protein>
    <submittedName>
        <fullName evidence="1">Uncharacterized protein</fullName>
    </submittedName>
</protein>
<accession>A0ABV5SV87</accession>
<sequence>MGADDSQGSRSAIEDWWPKLSINSKHRILEDLEAPIHAEVAAEIERLTVGPAPDLLSPAERRFVLTQIEPVD</sequence>
<evidence type="ECO:0000313" key="1">
    <source>
        <dbReference type="EMBL" id="MFB9643611.1"/>
    </source>
</evidence>
<dbReference type="Proteomes" id="UP001589667">
    <property type="component" value="Unassembled WGS sequence"/>
</dbReference>
<keyword evidence="2" id="KW-1185">Reference proteome</keyword>
<evidence type="ECO:0000313" key="2">
    <source>
        <dbReference type="Proteomes" id="UP001589667"/>
    </source>
</evidence>